<proteinExistence type="predicted"/>
<dbReference type="EMBL" id="JASJEV010000010">
    <property type="protein sequence ID" value="MDJ1159513.1"/>
    <property type="molecule type" value="Genomic_DNA"/>
</dbReference>
<reference evidence="1 2" key="1">
    <citation type="submission" date="2023-05" db="EMBL/GenBank/DDBJ databases">
        <title>Chelatococcus sp. nov., a moderately thermophilic bacterium isolated from hot spring microbial mat.</title>
        <authorList>
            <person name="Hu C.-J."/>
            <person name="Li W.-J."/>
        </authorList>
    </citation>
    <scope>NUCLEOTIDE SEQUENCE [LARGE SCALE GENOMIC DNA]</scope>
    <source>
        <strain evidence="1 2">SYSU G07232</strain>
    </source>
</reference>
<dbReference type="Proteomes" id="UP001321492">
    <property type="component" value="Unassembled WGS sequence"/>
</dbReference>
<sequence length="53" mass="5276">MGALLDLATPGQERCGDTGAIAAAHLKAVRAKIADLHAPCALLEVLDPPGTAA</sequence>
<evidence type="ECO:0000313" key="2">
    <source>
        <dbReference type="Proteomes" id="UP001321492"/>
    </source>
</evidence>
<gene>
    <name evidence="1" type="ORF">QNA08_14850</name>
</gene>
<protein>
    <submittedName>
        <fullName evidence="1">Uncharacterized protein</fullName>
    </submittedName>
</protein>
<comment type="caution">
    <text evidence="1">The sequence shown here is derived from an EMBL/GenBank/DDBJ whole genome shotgun (WGS) entry which is preliminary data.</text>
</comment>
<name>A0ABT7AJF9_9HYPH</name>
<evidence type="ECO:0000313" key="1">
    <source>
        <dbReference type="EMBL" id="MDJ1159513.1"/>
    </source>
</evidence>
<accession>A0ABT7AJF9</accession>
<organism evidence="1 2">
    <name type="scientific">Chelatococcus albus</name>
    <dbReference type="NCBI Taxonomy" id="3047466"/>
    <lineage>
        <taxon>Bacteria</taxon>
        <taxon>Pseudomonadati</taxon>
        <taxon>Pseudomonadota</taxon>
        <taxon>Alphaproteobacteria</taxon>
        <taxon>Hyphomicrobiales</taxon>
        <taxon>Chelatococcaceae</taxon>
        <taxon>Chelatococcus</taxon>
    </lineage>
</organism>
<keyword evidence="2" id="KW-1185">Reference proteome</keyword>